<dbReference type="InterPro" id="IPR027359">
    <property type="entry name" value="Volt_channel_dom_sf"/>
</dbReference>
<keyword evidence="29" id="KW-1185">Reference proteome</keyword>
<dbReference type="InterPro" id="IPR003593">
    <property type="entry name" value="AAA+_ATPase"/>
</dbReference>
<dbReference type="InterPro" id="IPR036640">
    <property type="entry name" value="ABC1_TM_sf"/>
</dbReference>
<comment type="similarity">
    <text evidence="21">Belongs to the NALCN family.</text>
</comment>
<evidence type="ECO:0000256" key="12">
    <source>
        <dbReference type="ARBA" id="ARBA00023053"/>
    </source>
</evidence>
<dbReference type="RefSeq" id="XP_026672772.1">
    <property type="nucleotide sequence ID" value="XM_026816971.1"/>
</dbReference>
<evidence type="ECO:0000259" key="28">
    <source>
        <dbReference type="PROSITE" id="PS50929"/>
    </source>
</evidence>
<dbReference type="FunFam" id="1.10.287.70:FF:000060">
    <property type="entry name" value="Sodium leak channel non-selective protein"/>
    <property type="match status" value="1"/>
</dbReference>
<keyword evidence="14" id="KW-0406">Ion transport</keyword>
<feature type="transmembrane region" description="Helical" evidence="26">
    <location>
        <begin position="1826"/>
        <end position="1849"/>
    </location>
</feature>
<evidence type="ECO:0000256" key="25">
    <source>
        <dbReference type="SAM" id="MobiDB-lite"/>
    </source>
</evidence>
<evidence type="ECO:0000256" key="9">
    <source>
        <dbReference type="ARBA" id="ARBA00022840"/>
    </source>
</evidence>
<evidence type="ECO:0000256" key="6">
    <source>
        <dbReference type="ARBA" id="ARBA00022692"/>
    </source>
</evidence>
<evidence type="ECO:0000256" key="2">
    <source>
        <dbReference type="ARBA" id="ARBA00009726"/>
    </source>
</evidence>
<evidence type="ECO:0000256" key="15">
    <source>
        <dbReference type="ARBA" id="ARBA00023136"/>
    </source>
</evidence>
<feature type="transmembrane region" description="Helical" evidence="26">
    <location>
        <begin position="2708"/>
        <end position="2725"/>
    </location>
</feature>
<dbReference type="SUPFAM" id="SSF81324">
    <property type="entry name" value="Voltage-gated potassium channels"/>
    <property type="match status" value="4"/>
</dbReference>
<dbReference type="Pfam" id="PF00520">
    <property type="entry name" value="Ion_trans"/>
    <property type="match status" value="4"/>
</dbReference>
<dbReference type="CDD" id="cd18599">
    <property type="entry name" value="ABC_6TM_MRP5_8_9_D2"/>
    <property type="match status" value="1"/>
</dbReference>
<dbReference type="InterPro" id="IPR003439">
    <property type="entry name" value="ABC_transporter-like_ATP-bd"/>
</dbReference>
<dbReference type="InterPro" id="IPR011527">
    <property type="entry name" value="ABC1_TM_dom"/>
</dbReference>
<evidence type="ECO:0000256" key="7">
    <source>
        <dbReference type="ARBA" id="ARBA00022737"/>
    </source>
</evidence>
<evidence type="ECO:0000313" key="29">
    <source>
        <dbReference type="Proteomes" id="UP000694925"/>
    </source>
</evidence>
<dbReference type="GO" id="GO:0005272">
    <property type="term" value="F:sodium channel activity"/>
    <property type="evidence" value="ECO:0007669"/>
    <property type="project" value="UniProtKB-KW"/>
</dbReference>
<dbReference type="Gene3D" id="1.10.238.10">
    <property type="entry name" value="EF-hand"/>
    <property type="match status" value="1"/>
</dbReference>
<organism evidence="29 30">
    <name type="scientific">Ceratina calcarata</name>
    <dbReference type="NCBI Taxonomy" id="156304"/>
    <lineage>
        <taxon>Eukaryota</taxon>
        <taxon>Metazoa</taxon>
        <taxon>Ecdysozoa</taxon>
        <taxon>Arthropoda</taxon>
        <taxon>Hexapoda</taxon>
        <taxon>Insecta</taxon>
        <taxon>Pterygota</taxon>
        <taxon>Neoptera</taxon>
        <taxon>Endopterygota</taxon>
        <taxon>Hymenoptera</taxon>
        <taxon>Apocrita</taxon>
        <taxon>Aculeata</taxon>
        <taxon>Apoidea</taxon>
        <taxon>Anthophila</taxon>
        <taxon>Apidae</taxon>
        <taxon>Ceratina</taxon>
        <taxon>Zadontomerus</taxon>
    </lineage>
</organism>
<evidence type="ECO:0000256" key="19">
    <source>
        <dbReference type="ARBA" id="ARBA00023303"/>
    </source>
</evidence>
<keyword evidence="10" id="KW-0851">Voltage-gated channel</keyword>
<feature type="transmembrane region" description="Helical" evidence="26">
    <location>
        <begin position="376"/>
        <end position="401"/>
    </location>
</feature>
<keyword evidence="11 26" id="KW-1133">Transmembrane helix</keyword>
<feature type="transmembrane region" description="Helical" evidence="26">
    <location>
        <begin position="2746"/>
        <end position="2770"/>
    </location>
</feature>
<evidence type="ECO:0000256" key="11">
    <source>
        <dbReference type="ARBA" id="ARBA00022989"/>
    </source>
</evidence>
<dbReference type="CDD" id="cd03244">
    <property type="entry name" value="ABCC_MRP_domain2"/>
    <property type="match status" value="1"/>
</dbReference>
<dbReference type="Gene3D" id="1.10.287.70">
    <property type="match status" value="4"/>
</dbReference>
<evidence type="ECO:0000256" key="16">
    <source>
        <dbReference type="ARBA" id="ARBA00023157"/>
    </source>
</evidence>
<dbReference type="FunFam" id="1.10.287.70:FF:000061">
    <property type="entry name" value="Sodium leak channel non-selective protein"/>
    <property type="match status" value="1"/>
</dbReference>
<dbReference type="PANTHER" id="PTHR46141:SF1">
    <property type="entry name" value="SODIUM LEAK CHANNEL NALCN"/>
    <property type="match status" value="1"/>
</dbReference>
<comment type="subcellular location">
    <subcellularLocation>
        <location evidence="1">Cell membrane</location>
        <topology evidence="1">Multi-pass membrane protein</topology>
    </subcellularLocation>
</comment>
<keyword evidence="4" id="KW-0894">Sodium channel</keyword>
<dbReference type="PROSITE" id="PS50929">
    <property type="entry name" value="ABC_TM1F"/>
    <property type="match status" value="2"/>
</dbReference>
<feature type="domain" description="ABC transmembrane type-1" evidence="28">
    <location>
        <begin position="162"/>
        <end position="425"/>
    </location>
</feature>
<feature type="transmembrane region" description="Helical" evidence="26">
    <location>
        <begin position="915"/>
        <end position="939"/>
    </location>
</feature>
<dbReference type="Pfam" id="PF00664">
    <property type="entry name" value="ABC_membrane"/>
    <property type="match status" value="2"/>
</dbReference>
<feature type="transmembrane region" description="Helical" evidence="26">
    <location>
        <begin position="1861"/>
        <end position="1885"/>
    </location>
</feature>
<keyword evidence="7" id="KW-0677">Repeat</keyword>
<dbReference type="Gene3D" id="1.20.1560.10">
    <property type="entry name" value="ABC transporter type 1, transmembrane domain"/>
    <property type="match status" value="2"/>
</dbReference>
<evidence type="ECO:0000256" key="23">
    <source>
        <dbReference type="ARBA" id="ARBA00081688"/>
    </source>
</evidence>
<dbReference type="FunFam" id="1.20.1560.10:FF:000015">
    <property type="entry name" value="multidrug resistance-associated protein 5 isoform X1"/>
    <property type="match status" value="1"/>
</dbReference>
<feature type="transmembrane region" description="Helical" evidence="26">
    <location>
        <begin position="1917"/>
        <end position="1939"/>
    </location>
</feature>
<dbReference type="GeneID" id="108628992"/>
<dbReference type="GO" id="GO:0005886">
    <property type="term" value="C:plasma membrane"/>
    <property type="evidence" value="ECO:0007669"/>
    <property type="project" value="UniProtKB-SubCell"/>
</dbReference>
<feature type="transmembrane region" description="Helical" evidence="26">
    <location>
        <begin position="1794"/>
        <end position="1814"/>
    </location>
</feature>
<feature type="transmembrane region" description="Helical" evidence="26">
    <location>
        <begin position="160"/>
        <end position="182"/>
    </location>
</feature>
<evidence type="ECO:0000256" key="21">
    <source>
        <dbReference type="ARBA" id="ARBA00061650"/>
    </source>
</evidence>
<feature type="compositionally biased region" description="Basic and acidic residues" evidence="25">
    <location>
        <begin position="790"/>
        <end position="800"/>
    </location>
</feature>
<dbReference type="PROSITE" id="PS50893">
    <property type="entry name" value="ABC_TRANSPORTER_2"/>
    <property type="match status" value="2"/>
</dbReference>
<reference evidence="30" key="1">
    <citation type="submission" date="2025-08" db="UniProtKB">
        <authorList>
            <consortium name="RefSeq"/>
        </authorList>
    </citation>
    <scope>IDENTIFICATION</scope>
    <source>
        <tissue evidence="30">Whole body</tissue>
    </source>
</reference>
<dbReference type="GO" id="GO:0140359">
    <property type="term" value="F:ABC-type transporter activity"/>
    <property type="evidence" value="ECO:0007669"/>
    <property type="project" value="InterPro"/>
</dbReference>
<dbReference type="SUPFAM" id="SSF52540">
    <property type="entry name" value="P-loop containing nucleoside triphosphate hydrolases"/>
    <property type="match status" value="2"/>
</dbReference>
<dbReference type="GO" id="GO:0032224">
    <property type="term" value="P:positive regulation of synaptic transmission, cholinergic"/>
    <property type="evidence" value="ECO:0007669"/>
    <property type="project" value="TreeGrafter"/>
</dbReference>
<feature type="region of interest" description="Disordered" evidence="25">
    <location>
        <begin position="775"/>
        <end position="832"/>
    </location>
</feature>
<feature type="transmembrane region" description="Helical" evidence="26">
    <location>
        <begin position="1477"/>
        <end position="1498"/>
    </location>
</feature>
<feature type="transmembrane region" description="Helical" evidence="26">
    <location>
        <begin position="2625"/>
        <end position="2642"/>
    </location>
</feature>
<evidence type="ECO:0000256" key="3">
    <source>
        <dbReference type="ARBA" id="ARBA00022448"/>
    </source>
</evidence>
<feature type="transmembrane region" description="Helical" evidence="26">
    <location>
        <begin position="202"/>
        <end position="221"/>
    </location>
</feature>
<feature type="transmembrane region" description="Helical" evidence="26">
    <location>
        <begin position="299"/>
        <end position="317"/>
    </location>
</feature>
<proteinExistence type="inferred from homology"/>
<dbReference type="CDD" id="cd18592">
    <property type="entry name" value="ABC_6TM_MRP5_8_9_D1"/>
    <property type="match status" value="1"/>
</dbReference>
<evidence type="ECO:0000256" key="13">
    <source>
        <dbReference type="ARBA" id="ARBA00023054"/>
    </source>
</evidence>
<dbReference type="GO" id="GO:0016887">
    <property type="term" value="F:ATP hydrolysis activity"/>
    <property type="evidence" value="ECO:0007669"/>
    <property type="project" value="InterPro"/>
</dbReference>
<dbReference type="Proteomes" id="UP000694925">
    <property type="component" value="Unplaced"/>
</dbReference>
<keyword evidence="5" id="KW-1003">Cell membrane</keyword>
<feature type="transmembrane region" description="Helical" evidence="26">
    <location>
        <begin position="2428"/>
        <end position="2447"/>
    </location>
</feature>
<feature type="transmembrane region" description="Helical" evidence="26">
    <location>
        <begin position="2654"/>
        <end position="2673"/>
    </location>
</feature>
<feature type="transmembrane region" description="Helical" evidence="26">
    <location>
        <begin position="2367"/>
        <end position="2385"/>
    </location>
</feature>
<keyword evidence="15 26" id="KW-0472">Membrane</keyword>
<dbReference type="InterPro" id="IPR005821">
    <property type="entry name" value="Ion_trans_dom"/>
</dbReference>
<feature type="transmembrane region" description="Helical" evidence="26">
    <location>
        <begin position="1588"/>
        <end position="1610"/>
    </location>
</feature>
<evidence type="ECO:0000256" key="14">
    <source>
        <dbReference type="ARBA" id="ARBA00023065"/>
    </source>
</evidence>
<evidence type="ECO:0000256" key="4">
    <source>
        <dbReference type="ARBA" id="ARBA00022461"/>
    </source>
</evidence>
<keyword evidence="3" id="KW-0813">Transport</keyword>
<keyword evidence="16" id="KW-1015">Disulfide bond</keyword>
<keyword evidence="19" id="KW-0407">Ion channel</keyword>
<protein>
    <recommendedName>
        <fullName evidence="22">Sodium leak channel NALCN</fullName>
    </recommendedName>
    <alternativeName>
        <fullName evidence="23">Sodium leak channel non-selective protein</fullName>
    </alternativeName>
    <alternativeName>
        <fullName evidence="24">Voltage gated channel-like protein 1</fullName>
    </alternativeName>
</protein>
<evidence type="ECO:0000256" key="18">
    <source>
        <dbReference type="ARBA" id="ARBA00023201"/>
    </source>
</evidence>
<accession>A0AAJ7WDZ1</accession>
<dbReference type="KEGG" id="ccal:108628992"/>
<evidence type="ECO:0000256" key="20">
    <source>
        <dbReference type="ARBA" id="ARBA00036239"/>
    </source>
</evidence>
<feature type="transmembrane region" description="Helical" evidence="26">
    <location>
        <begin position="2833"/>
        <end position="2855"/>
    </location>
</feature>
<dbReference type="FunFam" id="1.10.238.10:FF:000080">
    <property type="entry name" value="Sodium leak channel non-selective protein"/>
    <property type="match status" value="1"/>
</dbReference>
<feature type="transmembrane region" description="Helical" evidence="26">
    <location>
        <begin position="1705"/>
        <end position="1728"/>
    </location>
</feature>
<keyword evidence="8" id="KW-0547">Nucleotide-binding</keyword>
<evidence type="ECO:0000259" key="27">
    <source>
        <dbReference type="PROSITE" id="PS50893"/>
    </source>
</evidence>
<evidence type="ECO:0000256" key="17">
    <source>
        <dbReference type="ARBA" id="ARBA00023180"/>
    </source>
</evidence>
<dbReference type="InterPro" id="IPR017871">
    <property type="entry name" value="ABC_transporter-like_CS"/>
</dbReference>
<dbReference type="Gene3D" id="3.40.50.300">
    <property type="entry name" value="P-loop containing nucleotide triphosphate hydrolases"/>
    <property type="match status" value="2"/>
</dbReference>
<dbReference type="InterPro" id="IPR028823">
    <property type="entry name" value="NALCN"/>
</dbReference>
<gene>
    <name evidence="30" type="primary">LOC108628992</name>
</gene>
<evidence type="ECO:0000256" key="5">
    <source>
        <dbReference type="ARBA" id="ARBA00022475"/>
    </source>
</evidence>
<keyword evidence="18" id="KW-0739">Sodium transport</keyword>
<feature type="domain" description="ABC transmembrane type-1" evidence="28">
    <location>
        <begin position="858"/>
        <end position="1153"/>
    </location>
</feature>
<feature type="transmembrane region" description="Helical" evidence="26">
    <location>
        <begin position="2544"/>
        <end position="2567"/>
    </location>
</feature>
<evidence type="ECO:0000256" key="24">
    <source>
        <dbReference type="ARBA" id="ARBA00082498"/>
    </source>
</evidence>
<feature type="transmembrane region" description="Helical" evidence="26">
    <location>
        <begin position="999"/>
        <end position="1026"/>
    </location>
</feature>
<feature type="transmembrane region" description="Helical" evidence="26">
    <location>
        <begin position="271"/>
        <end position="293"/>
    </location>
</feature>
<keyword evidence="17" id="KW-0325">Glycoprotein</keyword>
<name>A0AAJ7WDZ1_9HYME</name>
<dbReference type="SMART" id="SM00382">
    <property type="entry name" value="AAA"/>
    <property type="match status" value="2"/>
</dbReference>
<evidence type="ECO:0000313" key="30">
    <source>
        <dbReference type="RefSeq" id="XP_026672772.1"/>
    </source>
</evidence>
<comment type="catalytic activity">
    <reaction evidence="20">
        <text>Na(+)(in) = Na(+)(out)</text>
        <dbReference type="Rhea" id="RHEA:34963"/>
        <dbReference type="ChEBI" id="CHEBI:29101"/>
    </reaction>
</comment>
<feature type="region of interest" description="Disordered" evidence="25">
    <location>
        <begin position="1"/>
        <end position="37"/>
    </location>
</feature>
<comment type="similarity">
    <text evidence="2">Belongs to the ABC transporter superfamily. ABCC family. Conjugate transporter (TC 3.A.1.208) subfamily.</text>
</comment>
<feature type="transmembrane region" description="Helical" evidence="26">
    <location>
        <begin position="2292"/>
        <end position="2316"/>
    </location>
</feature>
<dbReference type="GO" id="GO:0032230">
    <property type="term" value="P:positive regulation of synaptic transmission, GABAergic"/>
    <property type="evidence" value="ECO:0007669"/>
    <property type="project" value="TreeGrafter"/>
</dbReference>
<evidence type="ECO:0000256" key="10">
    <source>
        <dbReference type="ARBA" id="ARBA00022882"/>
    </source>
</evidence>
<feature type="domain" description="ABC transporter" evidence="27">
    <location>
        <begin position="1193"/>
        <end position="1425"/>
    </location>
</feature>
<sequence>MEDRTSSGDQAAEDAEMRYADDERYNDDTCSGRQDFLLPSAESRSPKISIEYIKRPDMSRYNPALRNLIPIRNKKQDGETMPADSAGLFSYIFYTWMTPYIWKAYKKGVSTADIPRISIYETSRYNAHRLDVLWQQELNDRGPDSASFSRAVWRFVRTRVYIAGFLLSCSTLCGFVTSMILMKKVLEHVQSPEQDAWTGVKWALLLLFCDVLRIIFFNWTWNTNIRTALRVKSACTSLLYKKIVRLNSYGNKSTGELTNLFTNDSQRLFDVVIYGPMIISGPIIIVCGIVYILWVFSPLALLGIFTFLVFYPCQYLISRLVGYFRSKTVAITDSRVKLMNEILESIKLIKMCSLEKYFSHKLLSIRSKEKSWLHKIVYFQSLAISLTPAVPMISAIITFLAHLSSGSTLTAAQAFPITTYFGNMLRMALASLKDSTRYFVDARIALTRMKVFPFVSLLNQFRTSFMFLQVALVNIAESRITLNRLQTLLLLEEHKCHVSKPIVKSQAVAIVNGTFVYENATLHARKPKTVKEKKKAASCSNSKIELEKLNEPPERTTEDVKVLFEIEFGARKGGLVGICGHVGSGKSSLLLAALGQLKMTSGGHVSREGCCAYVSQQAWIVNATFRENILFGNQFDARRYYQALTVCSLKEDLNVLPGGDETEIGERGVNLSGGQKQRIALARAFYANRDIYFLDDPLSALDAHVASYIFKNLILDALKDKCVVFVTHQIQFLKHCDHVYLMCKGRIAEQGTHDELMQLNKEYAAMMNSALLKTKNDSDNESSTIVRQKSGRDSSNDLKGQRQVHGCSSNDENADEPSKKTRGEGTTLTTREKMETGTVKSYTYHVYVKAAGGYSVAALAMFVVFLNVGSNAFSSWWLAEWINAGGGNITDPGTNETVVSDNLNDNPNYHYYQSVYAGCIGIILVTSIFRGLVIMYTTINASTTLHNNVFKKMIESTVTFFETTPIGRIQNIFSRDTDEVDSYIPISVENMVQNIFTCAFALIFICAIIPWFCFPLILLAAIFFYISKVFRVAMRDFKRLESTSRSPVLSFVTTTVHGLNTIHAFQKEREFVNKFDEILDLNSLCLYLCQSIMRWSAVRLDSLAIASSSITAFFVIALRNQIPPAIAGLAMAYATQMTGVFQYTVRLMAETETRFISVERINHYLKHLPKEETAVEEPIDPPEEWPAEGKLEFRKVQLRYRKELPPVLNDISFAVNSGEHIGIVGRTGAGKSSLIVALFRLVEISAGMIKLDGVDLSRVKLKVLRDGLSIIPQDPVLFGGTIRSNLDPFDQYSDSEMWTSLEKTQLKEKVQAMSGQLDAPVEVGGNNLSVGERQLICLSRTLLRNAKVLILDEATAAVDPETEAAVQNTIRNEFSTCTVLTIAHRLKTVFSCNRVILMRHGLTIANIIPIMMLGRKQSLKGEPVLADYGPEESLNESADIEWVNKLWVRRLMRSCALVSLTSVCLNTPRTFEKVPPLRYVTFVCDLIITFLFTAEMLAKMHIRGILKRDKAYLKDHWCQFDGSMVVILWFSVILQMFETLGFVSEFSYVSILRAPRPLIMIRFLRVFLKFSMPKARINQIFKRSSQQIYNVTLFFLFFMSLYGLLGVQFFGELNNHCVLNTTDSKHVTINSLAIPDTFCSTEPGSGYQCPEGMTCMRLDFSKYIMGFNGFDEFATSIFTVYQAASQEGWVFIMYRAIDSLPAWRAVFYFSTMIFFLAWLVKNVFIAVITETFNEIRVQFQQMWGVRGHISNKTASQILTGDDNGWKLVTLDENKHGGLASPICHAILRSPQFRMVVMCAILANGITTATMSFKHDEQPRHTYYDNYYYAEIAFTVFLDLETLFKIWCLGFRSYYKHSIHKFELLLAIGTTIHIIPFFYLSGFTYFQVLRVVRLIKASPMLEDFVYKIFGPGKKLGSLIIFTMCLLVISSSISMQLFCFLRNFTKFETFPEAFMSMFQILTQEAWVDVMDETMMRTHETMAPLVAMYFILYHLFVTLIVLSLFVAVILDNLELDEDIKKLKQLKFREQSAEIKETLPFRLRIFEKFPDSPQMTCLHKVPSDFNLPKVRESFMRQFVFEMETDENEGVKKINETFDSKMIYRKQRPVKILNDPPKVRNVATSLKKAAVTYIINDSNNQRLLLGDSAMIPVPGKGLLKSQGTISSTKQLRLDQKKSIRRSVRSGSIKLKQTYEHLMENGDIGGINRVSSSRSRPHDLDIKLLQAKRQQAEMRRNQREEDLRENHPFFDTPLFAVPRESKFRKICQSLVYARYDTNVKDPLTGKERKVQYKSLHNFLGLVTYLDWVMIFATTMSCISMMFETPQYRVMEVPALQITEYGFVIFMSVELTLKILADGLFFTPKAYIKDVASVLDVFIYVVSLVFLCWMPRRVPPNSGAQLLMILRCVRPLRIFTLVPHMRKVVYELCRGFKEILLVSTLLILLMFIFASYGVQLYGGRLARCNDPTILKREDCVGVFMRRVFVTKMKMKPGENESYPSILVPRVWANPRRFNFDHIGDALMALFEVLSFKGWLDVRDVLIKALGPVHAVYIHIYIFLGCMIGLTLFVGVVIANYSENKGTALLTVDQRRWCDLKKRLKIAQPLHLPPRPDGKKFRASIYDMTQNIYFKRFIAVTVLVNSGLLCVSWRSEEELTKALARASAFLTLIFVMEVIMKNIAFTPRGYWQSRRNRYDLLVTVVGVVWIVMHSTMKYDLTYVIGFMVVILRFFTITGKHTTLKMLMLTVGVSVCKSFFIIFGMFLLVFFYALAGTIIFGTVKYGEGIGRRANFESPVTGVAMLFRIVTGEDWNKIMHDCMIQPPYCTPAANYWETDCGNFHASLIYFCTFYVIITYIVLNLLVAIIMENFSLFYSNEEDALLSYADIRNFQNTWNVVDNHQKGFIPVKRVKFILRLLKGRLETDPQKDRVLFKHMCYELEKLNNGEDVTFHDVLNMLSYRSVEIRKALQLEELLAREEFEYIIEEEVAKQTIRNWLEGCLKKIRASGKQQNSLVAGLRANSEQQQQQQLQPQPQPQEKGKEVAKEEEIETKQEEARPKPKKPMVLPRSDSIGSGSGRKFLTPTLSDPASIRSEKDKNAAAKKKNNRPPREHTFLPNVPRLRFVAEFSIREIICTETAEQTARQQREAISAKAAQTKPCSVMLEVREWWKEQLAYSSESSEDEV</sequence>
<dbReference type="PROSITE" id="PS00211">
    <property type="entry name" value="ABC_TRANSPORTER_1"/>
    <property type="match status" value="2"/>
</dbReference>
<dbReference type="FunFam" id="3.40.50.300:FF:000610">
    <property type="entry name" value="Multidrug resistance-associated ABC transporter"/>
    <property type="match status" value="1"/>
</dbReference>
<evidence type="ECO:0000256" key="1">
    <source>
        <dbReference type="ARBA" id="ARBA00004651"/>
    </source>
</evidence>
<dbReference type="CDD" id="cd03250">
    <property type="entry name" value="ABCC_MRP_domain1"/>
    <property type="match status" value="1"/>
</dbReference>
<keyword evidence="9" id="KW-0067">ATP-binding</keyword>
<dbReference type="InterPro" id="IPR027417">
    <property type="entry name" value="P-loop_NTPase"/>
</dbReference>
<dbReference type="SUPFAM" id="SSF90123">
    <property type="entry name" value="ABC transporter transmembrane region"/>
    <property type="match status" value="2"/>
</dbReference>
<dbReference type="FunFam" id="1.10.287.70:FF:000066">
    <property type="entry name" value="Sodium leak channel non-selective protein"/>
    <property type="match status" value="1"/>
</dbReference>
<keyword evidence="13" id="KW-0175">Coiled coil</keyword>
<feature type="transmembrane region" description="Helical" evidence="26">
    <location>
        <begin position="846"/>
        <end position="868"/>
    </location>
</feature>
<keyword evidence="6 26" id="KW-0812">Transmembrane</keyword>
<evidence type="ECO:0000256" key="8">
    <source>
        <dbReference type="ARBA" id="ARBA00022741"/>
    </source>
</evidence>
<feature type="transmembrane region" description="Helical" evidence="26">
    <location>
        <begin position="2336"/>
        <end position="2355"/>
    </location>
</feature>
<feature type="region of interest" description="Disordered" evidence="25">
    <location>
        <begin position="3003"/>
        <end position="3101"/>
    </location>
</feature>
<dbReference type="GO" id="GO:0005524">
    <property type="term" value="F:ATP binding"/>
    <property type="evidence" value="ECO:0007669"/>
    <property type="project" value="UniProtKB-KW"/>
</dbReference>
<dbReference type="Pfam" id="PF00005">
    <property type="entry name" value="ABC_tran"/>
    <property type="match status" value="2"/>
</dbReference>
<feature type="compositionally biased region" description="Basic and acidic residues" evidence="25">
    <location>
        <begin position="15"/>
        <end position="27"/>
    </location>
</feature>
<dbReference type="Gene3D" id="1.20.120.350">
    <property type="entry name" value="Voltage-gated potassium channels. Chain C"/>
    <property type="match status" value="4"/>
</dbReference>
<feature type="domain" description="ABC transporter" evidence="27">
    <location>
        <begin position="544"/>
        <end position="769"/>
    </location>
</feature>
<keyword evidence="12" id="KW-0915">Sodium</keyword>
<dbReference type="FunFam" id="1.20.120.350:FF:000030">
    <property type="entry name" value="sodium leak channel non-selective protein"/>
    <property type="match status" value="1"/>
</dbReference>
<dbReference type="FunFam" id="1.20.120.350:FF:000034">
    <property type="entry name" value="Sodium leak channel non-selective protein"/>
    <property type="match status" value="1"/>
</dbReference>
<dbReference type="CTD" id="45338"/>
<dbReference type="GO" id="GO:0034702">
    <property type="term" value="C:monoatomic ion channel complex"/>
    <property type="evidence" value="ECO:0007669"/>
    <property type="project" value="UniProtKB-KW"/>
</dbReference>
<feature type="compositionally biased region" description="Basic and acidic residues" evidence="25">
    <location>
        <begin position="3026"/>
        <end position="3046"/>
    </location>
</feature>
<evidence type="ECO:0000256" key="22">
    <source>
        <dbReference type="ARBA" id="ARBA00074738"/>
    </source>
</evidence>
<dbReference type="FunFam" id="3.40.50.300:FF:000997">
    <property type="entry name" value="Multidrug resistance-associated protein 1"/>
    <property type="match status" value="1"/>
</dbReference>
<feature type="transmembrane region" description="Helical" evidence="26">
    <location>
        <begin position="1988"/>
        <end position="2010"/>
    </location>
</feature>
<dbReference type="FunFam" id="1.20.1560.10:FF:000012">
    <property type="entry name" value="ATP binding cassette subfamily C member 5"/>
    <property type="match status" value="1"/>
</dbReference>
<evidence type="ECO:0000256" key="26">
    <source>
        <dbReference type="SAM" id="Phobius"/>
    </source>
</evidence>
<dbReference type="PANTHER" id="PTHR46141">
    <property type="entry name" value="SODIUM LEAK CHANNEL NON-SELECTIVE PROTEIN"/>
    <property type="match status" value="1"/>
</dbReference>